<organism evidence="2 3">
    <name type="scientific">Hypholoma sublateritium (strain FD-334 SS-4)</name>
    <dbReference type="NCBI Taxonomy" id="945553"/>
    <lineage>
        <taxon>Eukaryota</taxon>
        <taxon>Fungi</taxon>
        <taxon>Dikarya</taxon>
        <taxon>Basidiomycota</taxon>
        <taxon>Agaricomycotina</taxon>
        <taxon>Agaricomycetes</taxon>
        <taxon>Agaricomycetidae</taxon>
        <taxon>Agaricales</taxon>
        <taxon>Agaricineae</taxon>
        <taxon>Strophariaceae</taxon>
        <taxon>Hypholoma</taxon>
    </lineage>
</organism>
<feature type="transmembrane region" description="Helical" evidence="1">
    <location>
        <begin position="69"/>
        <end position="90"/>
    </location>
</feature>
<dbReference type="OrthoDB" id="3259067at2759"/>
<evidence type="ECO:0000313" key="3">
    <source>
        <dbReference type="Proteomes" id="UP000054270"/>
    </source>
</evidence>
<dbReference type="STRING" id="945553.A0A0D2NED3"/>
<evidence type="ECO:0000256" key="1">
    <source>
        <dbReference type="SAM" id="Phobius"/>
    </source>
</evidence>
<dbReference type="Proteomes" id="UP000054270">
    <property type="component" value="Unassembled WGS sequence"/>
</dbReference>
<name>A0A0D2NED3_HYPSF</name>
<feature type="transmembrane region" description="Helical" evidence="1">
    <location>
        <begin position="41"/>
        <end position="62"/>
    </location>
</feature>
<reference evidence="3" key="1">
    <citation type="submission" date="2014-04" db="EMBL/GenBank/DDBJ databases">
        <title>Evolutionary Origins and Diversification of the Mycorrhizal Mutualists.</title>
        <authorList>
            <consortium name="DOE Joint Genome Institute"/>
            <consortium name="Mycorrhizal Genomics Consortium"/>
            <person name="Kohler A."/>
            <person name="Kuo A."/>
            <person name="Nagy L.G."/>
            <person name="Floudas D."/>
            <person name="Copeland A."/>
            <person name="Barry K.W."/>
            <person name="Cichocki N."/>
            <person name="Veneault-Fourrey C."/>
            <person name="LaButti K."/>
            <person name="Lindquist E.A."/>
            <person name="Lipzen A."/>
            <person name="Lundell T."/>
            <person name="Morin E."/>
            <person name="Murat C."/>
            <person name="Riley R."/>
            <person name="Ohm R."/>
            <person name="Sun H."/>
            <person name="Tunlid A."/>
            <person name="Henrissat B."/>
            <person name="Grigoriev I.V."/>
            <person name="Hibbett D.S."/>
            <person name="Martin F."/>
        </authorList>
    </citation>
    <scope>NUCLEOTIDE SEQUENCE [LARGE SCALE GENOMIC DNA]</scope>
    <source>
        <strain evidence="3">FD-334 SS-4</strain>
    </source>
</reference>
<keyword evidence="3" id="KW-1185">Reference proteome</keyword>
<dbReference type="OMA" id="ISWIISC"/>
<feature type="transmembrane region" description="Helical" evidence="1">
    <location>
        <begin position="196"/>
        <end position="216"/>
    </location>
</feature>
<keyword evidence="1" id="KW-0472">Membrane</keyword>
<feature type="transmembrane region" description="Helical" evidence="1">
    <location>
        <begin position="262"/>
        <end position="280"/>
    </location>
</feature>
<feature type="transmembrane region" description="Helical" evidence="1">
    <location>
        <begin position="236"/>
        <end position="256"/>
    </location>
</feature>
<dbReference type="EMBL" id="KN817604">
    <property type="protein sequence ID" value="KJA17424.1"/>
    <property type="molecule type" value="Genomic_DNA"/>
</dbReference>
<gene>
    <name evidence="2" type="ORF">HYPSUDRAFT_1022158</name>
</gene>
<feature type="transmembrane region" description="Helical" evidence="1">
    <location>
        <begin position="110"/>
        <end position="132"/>
    </location>
</feature>
<proteinExistence type="predicted"/>
<evidence type="ECO:0008006" key="4">
    <source>
        <dbReference type="Google" id="ProtNLM"/>
    </source>
</evidence>
<keyword evidence="1" id="KW-1133">Transmembrane helix</keyword>
<feature type="transmembrane region" description="Helical" evidence="1">
    <location>
        <begin position="144"/>
        <end position="168"/>
    </location>
</feature>
<keyword evidence="1" id="KW-0812">Transmembrane</keyword>
<evidence type="ECO:0000313" key="2">
    <source>
        <dbReference type="EMBL" id="KJA17424.1"/>
    </source>
</evidence>
<dbReference type="AlphaFoldDB" id="A0A0D2NED3"/>
<protein>
    <recommendedName>
        <fullName evidence="4">G-protein coupled receptors family 2 profile 2 domain-containing protein</fullName>
    </recommendedName>
</protein>
<accession>A0A0D2NED3</accession>
<sequence>MSLLSAISSLTADDELAFLFSRKTSSMPMPTLANGPELRAYISLQLIGLIGCLVIFVTGFFSESALRHTAWFSFMFSWVLSTLSYLLLFISGRLENAPFGLCLIQSALMYAAPTLTAATTLAFVTQIFFKLHNSLGPRERGGRLIWLMLVGPYVLHATIATETIIIGLEDDNTLYQSGMGGYCYLKNAVPSQTSTVTVMVLMIPTVVLGAWTCVLLTRNWSSKKLVNYPVSTTIRVLVFSALSMIANTITIMYMSAKGRSHRPYVVVSLIPIAAILAFGTQKDIIS</sequence>